<evidence type="ECO:0000313" key="3">
    <source>
        <dbReference type="Proteomes" id="UP001482513"/>
    </source>
</evidence>
<evidence type="ECO:0008006" key="4">
    <source>
        <dbReference type="Google" id="ProtNLM"/>
    </source>
</evidence>
<feature type="signal peptide" evidence="1">
    <location>
        <begin position="1"/>
        <end position="22"/>
    </location>
</feature>
<evidence type="ECO:0000313" key="2">
    <source>
        <dbReference type="EMBL" id="MEP0947194.1"/>
    </source>
</evidence>
<comment type="caution">
    <text evidence="2">The sequence shown here is derived from an EMBL/GenBank/DDBJ whole genome shotgun (WGS) entry which is preliminary data.</text>
</comment>
<organism evidence="2 3">
    <name type="scientific">Leptolyngbya subtilissima DQ-A4</name>
    <dbReference type="NCBI Taxonomy" id="2933933"/>
    <lineage>
        <taxon>Bacteria</taxon>
        <taxon>Bacillati</taxon>
        <taxon>Cyanobacteriota</taxon>
        <taxon>Cyanophyceae</taxon>
        <taxon>Leptolyngbyales</taxon>
        <taxon>Leptolyngbyaceae</taxon>
        <taxon>Leptolyngbya group</taxon>
        <taxon>Leptolyngbya</taxon>
    </lineage>
</organism>
<keyword evidence="1" id="KW-0732">Signal</keyword>
<reference evidence="2 3" key="1">
    <citation type="submission" date="2022-04" db="EMBL/GenBank/DDBJ databases">
        <title>Positive selection, recombination, and allopatry shape intraspecific diversity of widespread and dominant cyanobacteria.</title>
        <authorList>
            <person name="Wei J."/>
            <person name="Shu W."/>
            <person name="Hu C."/>
        </authorList>
    </citation>
    <scope>NUCLEOTIDE SEQUENCE [LARGE SCALE GENOMIC DNA]</scope>
    <source>
        <strain evidence="2 3">DQ-A4</strain>
    </source>
</reference>
<name>A0ABV0K3D9_9CYAN</name>
<proteinExistence type="predicted"/>
<evidence type="ECO:0000256" key="1">
    <source>
        <dbReference type="SAM" id="SignalP"/>
    </source>
</evidence>
<gene>
    <name evidence="2" type="ORF">NC992_09955</name>
</gene>
<sequence length="222" mass="23509">MSLSLRRPALAGIVLVSNVLIACTEVPPMAPQPNPPPETGAVVTEPIAPATGWADILGPVSAPENWQVEPCVNEVLLCVEANGDLIGSVERFSLSLDDANLQGGAPVTEESRRQFLQAWVADHYVALESDRKTGNPTLTFTSEPPQDIAIGSLPGLRYGYTITHPNGALFDRGIGYVTTDGNLVHVFVTGVISGDPSGSFSDEAAVEAFEPHLDTIIQGLRL</sequence>
<dbReference type="Proteomes" id="UP001482513">
    <property type="component" value="Unassembled WGS sequence"/>
</dbReference>
<dbReference type="RefSeq" id="WP_190701573.1">
    <property type="nucleotide sequence ID" value="NZ_JAMPKX010000003.1"/>
</dbReference>
<accession>A0ABV0K3D9</accession>
<dbReference type="EMBL" id="JAMPKX010000003">
    <property type="protein sequence ID" value="MEP0947194.1"/>
    <property type="molecule type" value="Genomic_DNA"/>
</dbReference>
<keyword evidence="3" id="KW-1185">Reference proteome</keyword>
<protein>
    <recommendedName>
        <fullName evidence="4">DUF1795 domain-containing protein</fullName>
    </recommendedName>
</protein>
<dbReference type="PROSITE" id="PS51257">
    <property type="entry name" value="PROKAR_LIPOPROTEIN"/>
    <property type="match status" value="1"/>
</dbReference>
<feature type="chain" id="PRO_5045610339" description="DUF1795 domain-containing protein" evidence="1">
    <location>
        <begin position="23"/>
        <end position="222"/>
    </location>
</feature>